<reference evidence="2 3" key="1">
    <citation type="submission" date="2024-06" db="EMBL/GenBank/DDBJ databases">
        <authorList>
            <person name="Pan Q."/>
            <person name="Wen M."/>
            <person name="Jouanno E."/>
            <person name="Zahm M."/>
            <person name="Klopp C."/>
            <person name="Cabau C."/>
            <person name="Louis A."/>
            <person name="Berthelot C."/>
            <person name="Parey E."/>
            <person name="Roest Crollius H."/>
            <person name="Montfort J."/>
            <person name="Robinson-Rechavi M."/>
            <person name="Bouchez O."/>
            <person name="Lampietro C."/>
            <person name="Lopez Roques C."/>
            <person name="Donnadieu C."/>
            <person name="Postlethwait J."/>
            <person name="Bobe J."/>
            <person name="Verreycken H."/>
            <person name="Guiguen Y."/>
        </authorList>
    </citation>
    <scope>NUCLEOTIDE SEQUENCE [LARGE SCALE GENOMIC DNA]</scope>
    <source>
        <strain evidence="2">Up_M1</strain>
        <tissue evidence="2">Testis</tissue>
    </source>
</reference>
<proteinExistence type="predicted"/>
<protein>
    <submittedName>
        <fullName evidence="2">Uncharacterized protein</fullName>
    </submittedName>
</protein>
<dbReference type="AlphaFoldDB" id="A0ABD0W3H5"/>
<evidence type="ECO:0000256" key="1">
    <source>
        <dbReference type="SAM" id="MobiDB-lite"/>
    </source>
</evidence>
<comment type="caution">
    <text evidence="2">The sequence shown here is derived from an EMBL/GenBank/DDBJ whole genome shotgun (WGS) entry which is preliminary data.</text>
</comment>
<feature type="compositionally biased region" description="Basic and acidic residues" evidence="1">
    <location>
        <begin position="9"/>
        <end position="25"/>
    </location>
</feature>
<feature type="compositionally biased region" description="Pro residues" evidence="1">
    <location>
        <begin position="284"/>
        <end position="294"/>
    </location>
</feature>
<evidence type="ECO:0000313" key="3">
    <source>
        <dbReference type="Proteomes" id="UP001557470"/>
    </source>
</evidence>
<gene>
    <name evidence="2" type="ORF">UPYG_G00329410</name>
</gene>
<feature type="compositionally biased region" description="Basic and acidic residues" evidence="1">
    <location>
        <begin position="126"/>
        <end position="168"/>
    </location>
</feature>
<keyword evidence="3" id="KW-1185">Reference proteome</keyword>
<organism evidence="2 3">
    <name type="scientific">Umbra pygmaea</name>
    <name type="common">Eastern mudminnow</name>
    <dbReference type="NCBI Taxonomy" id="75934"/>
    <lineage>
        <taxon>Eukaryota</taxon>
        <taxon>Metazoa</taxon>
        <taxon>Chordata</taxon>
        <taxon>Craniata</taxon>
        <taxon>Vertebrata</taxon>
        <taxon>Euteleostomi</taxon>
        <taxon>Actinopterygii</taxon>
        <taxon>Neopterygii</taxon>
        <taxon>Teleostei</taxon>
        <taxon>Protacanthopterygii</taxon>
        <taxon>Esociformes</taxon>
        <taxon>Umbridae</taxon>
        <taxon>Umbra</taxon>
    </lineage>
</organism>
<dbReference type="EMBL" id="JAGEUA010000010">
    <property type="protein sequence ID" value="KAL0964816.1"/>
    <property type="molecule type" value="Genomic_DNA"/>
</dbReference>
<sequence length="294" mass="32728">MLLRTARVIAEEEKKKRDEDKKKGDSNVTKQDNPEFEDKKDNDVTTIHAGKGEHDELVTPTQDDTTPTKEEATPLQTELKKESSSNTEHAGPPDNDNKEDEPNEDSESQSPKEHVNFKACPSTVCTDKKYEANQEKPMDTDQPREKNKTEVENKKEKEDGKSKDKLDPITDYEVYSQEAMDLDQQKDKGAETTKTPESQQDMELDQPTAMEASVTTTSPSQGSTDAKMDIDGGVHPDLKLNENITSPDLKLNENITSTSDPGALLEKTAQDRDDSISSLTSPDETPPTDPSIQY</sequence>
<feature type="compositionally biased region" description="Basic and acidic residues" evidence="1">
    <location>
        <begin position="66"/>
        <end position="83"/>
    </location>
</feature>
<feature type="compositionally biased region" description="Acidic residues" evidence="1">
    <location>
        <begin position="97"/>
        <end position="107"/>
    </location>
</feature>
<feature type="compositionally biased region" description="Basic and acidic residues" evidence="1">
    <location>
        <begin position="32"/>
        <end position="43"/>
    </location>
</feature>
<dbReference type="Proteomes" id="UP001557470">
    <property type="component" value="Unassembled WGS sequence"/>
</dbReference>
<evidence type="ECO:0000313" key="2">
    <source>
        <dbReference type="EMBL" id="KAL0964816.1"/>
    </source>
</evidence>
<feature type="compositionally biased region" description="Polar residues" evidence="1">
    <location>
        <begin position="192"/>
        <end position="201"/>
    </location>
</feature>
<feature type="region of interest" description="Disordered" evidence="1">
    <location>
        <begin position="1"/>
        <end position="294"/>
    </location>
</feature>
<name>A0ABD0W3H5_UMBPY</name>
<accession>A0ABD0W3H5</accession>
<feature type="compositionally biased region" description="Basic and acidic residues" evidence="1">
    <location>
        <begin position="226"/>
        <end position="240"/>
    </location>
</feature>
<feature type="compositionally biased region" description="Polar residues" evidence="1">
    <location>
        <begin position="213"/>
        <end position="224"/>
    </location>
</feature>